<dbReference type="SMART" id="SM01252">
    <property type="entry name" value="KilA-N"/>
    <property type="match status" value="1"/>
</dbReference>
<name>A0A6G1GQI8_9PEZI</name>
<dbReference type="InterPro" id="IPR003163">
    <property type="entry name" value="Tscrpt_reg_HTH_APSES-type"/>
</dbReference>
<dbReference type="Pfam" id="PF04383">
    <property type="entry name" value="KilA-N"/>
    <property type="match status" value="1"/>
</dbReference>
<dbReference type="InterPro" id="IPR002110">
    <property type="entry name" value="Ankyrin_rpt"/>
</dbReference>
<dbReference type="GO" id="GO:0033309">
    <property type="term" value="C:SBF transcription complex"/>
    <property type="evidence" value="ECO:0007669"/>
    <property type="project" value="TreeGrafter"/>
</dbReference>
<dbReference type="GO" id="GO:0001228">
    <property type="term" value="F:DNA-binding transcription activator activity, RNA polymerase II-specific"/>
    <property type="evidence" value="ECO:0007669"/>
    <property type="project" value="UniProtKB-ARBA"/>
</dbReference>
<dbReference type="PROSITE" id="PS50088">
    <property type="entry name" value="ANK_REPEAT"/>
    <property type="match status" value="2"/>
</dbReference>
<keyword evidence="1" id="KW-0677">Repeat</keyword>
<dbReference type="EMBL" id="ML977177">
    <property type="protein sequence ID" value="KAF1983236.1"/>
    <property type="molecule type" value="Genomic_DNA"/>
</dbReference>
<evidence type="ECO:0000313" key="9">
    <source>
        <dbReference type="Proteomes" id="UP000800041"/>
    </source>
</evidence>
<feature type="domain" description="HTH APSES-type" evidence="7">
    <location>
        <begin position="9"/>
        <end position="115"/>
    </location>
</feature>
<dbReference type="SUPFAM" id="SSF54616">
    <property type="entry name" value="DNA-binding domain of Mlu1-box binding protein MBP1"/>
    <property type="match status" value="1"/>
</dbReference>
<dbReference type="SUPFAM" id="SSF48403">
    <property type="entry name" value="Ankyrin repeat"/>
    <property type="match status" value="1"/>
</dbReference>
<keyword evidence="3 5" id="KW-0040">ANK repeat</keyword>
<organism evidence="8 9">
    <name type="scientific">Aulographum hederae CBS 113979</name>
    <dbReference type="NCBI Taxonomy" id="1176131"/>
    <lineage>
        <taxon>Eukaryota</taxon>
        <taxon>Fungi</taxon>
        <taxon>Dikarya</taxon>
        <taxon>Ascomycota</taxon>
        <taxon>Pezizomycotina</taxon>
        <taxon>Dothideomycetes</taxon>
        <taxon>Pleosporomycetidae</taxon>
        <taxon>Aulographales</taxon>
        <taxon>Aulographaceae</taxon>
    </lineage>
</organism>
<dbReference type="OrthoDB" id="6718656at2759"/>
<dbReference type="SMART" id="SM00248">
    <property type="entry name" value="ANK"/>
    <property type="match status" value="2"/>
</dbReference>
<evidence type="ECO:0000256" key="6">
    <source>
        <dbReference type="SAM" id="MobiDB-lite"/>
    </source>
</evidence>
<dbReference type="GO" id="GO:0003677">
    <property type="term" value="F:DNA binding"/>
    <property type="evidence" value="ECO:0007669"/>
    <property type="project" value="InterPro"/>
</dbReference>
<evidence type="ECO:0000256" key="2">
    <source>
        <dbReference type="ARBA" id="ARBA00022969"/>
    </source>
</evidence>
<protein>
    <submittedName>
        <fullName evidence="8">Apses-domain-containing protein</fullName>
    </submittedName>
</protein>
<dbReference type="InterPro" id="IPR036770">
    <property type="entry name" value="Ankyrin_rpt-contain_sf"/>
</dbReference>
<dbReference type="GO" id="GO:0048315">
    <property type="term" value="P:conidium formation"/>
    <property type="evidence" value="ECO:0007669"/>
    <property type="project" value="UniProtKB-KW"/>
</dbReference>
<feature type="compositionally biased region" description="Low complexity" evidence="6">
    <location>
        <begin position="139"/>
        <end position="149"/>
    </location>
</feature>
<feature type="repeat" description="ANK" evidence="5">
    <location>
        <begin position="246"/>
        <end position="278"/>
    </location>
</feature>
<dbReference type="InterPro" id="IPR051642">
    <property type="entry name" value="SWI6-like"/>
</dbReference>
<evidence type="ECO:0000256" key="3">
    <source>
        <dbReference type="ARBA" id="ARBA00023043"/>
    </source>
</evidence>
<dbReference type="GO" id="GO:0030907">
    <property type="term" value="C:MBF transcription complex"/>
    <property type="evidence" value="ECO:0007669"/>
    <property type="project" value="TreeGrafter"/>
</dbReference>
<evidence type="ECO:0000313" key="8">
    <source>
        <dbReference type="EMBL" id="KAF1983236.1"/>
    </source>
</evidence>
<accession>A0A6G1GQI8</accession>
<evidence type="ECO:0000256" key="4">
    <source>
        <dbReference type="ARBA" id="ARBA00023321"/>
    </source>
</evidence>
<dbReference type="PROSITE" id="PS51299">
    <property type="entry name" value="HTH_APSES"/>
    <property type="match status" value="1"/>
</dbReference>
<evidence type="ECO:0000256" key="1">
    <source>
        <dbReference type="ARBA" id="ARBA00022737"/>
    </source>
</evidence>
<dbReference type="PANTHER" id="PTHR43828">
    <property type="entry name" value="ASPARAGINASE"/>
    <property type="match status" value="1"/>
</dbReference>
<dbReference type="FunFam" id="3.10.260.10:FF:000001">
    <property type="entry name" value="APSES transcription factor (MbpA)"/>
    <property type="match status" value="1"/>
</dbReference>
<dbReference type="Pfam" id="PF00023">
    <property type="entry name" value="Ank"/>
    <property type="match status" value="2"/>
</dbReference>
<feature type="repeat" description="ANK" evidence="5">
    <location>
        <begin position="367"/>
        <end position="399"/>
    </location>
</feature>
<keyword evidence="4" id="KW-0183">Conidiation</keyword>
<keyword evidence="2" id="KW-0749">Sporulation</keyword>
<dbReference type="InterPro" id="IPR018004">
    <property type="entry name" value="KilA/APSES_HTH"/>
</dbReference>
<dbReference type="Gene3D" id="3.10.260.10">
    <property type="entry name" value="Transcription regulator HTH, APSES-type DNA-binding domain"/>
    <property type="match status" value="1"/>
</dbReference>
<dbReference type="Gene3D" id="1.25.40.20">
    <property type="entry name" value="Ankyrin repeat-containing domain"/>
    <property type="match status" value="1"/>
</dbReference>
<evidence type="ECO:0000259" key="7">
    <source>
        <dbReference type="PROSITE" id="PS51299"/>
    </source>
</evidence>
<dbReference type="InterPro" id="IPR036887">
    <property type="entry name" value="HTH_APSES_sf"/>
</dbReference>
<evidence type="ECO:0000256" key="5">
    <source>
        <dbReference type="PROSITE-ProRule" id="PRU00023"/>
    </source>
</evidence>
<dbReference type="AlphaFoldDB" id="A0A6G1GQI8"/>
<dbReference type="GO" id="GO:0030435">
    <property type="term" value="P:sporulation resulting in formation of a cellular spore"/>
    <property type="evidence" value="ECO:0007669"/>
    <property type="project" value="UniProtKB-KW"/>
</dbReference>
<gene>
    <name evidence="8" type="ORF">K402DRAFT_396937</name>
</gene>
<feature type="region of interest" description="Disordered" evidence="6">
    <location>
        <begin position="109"/>
        <end position="206"/>
    </location>
</feature>
<keyword evidence="9" id="KW-1185">Reference proteome</keyword>
<proteinExistence type="predicted"/>
<dbReference type="Proteomes" id="UP000800041">
    <property type="component" value="Unassembled WGS sequence"/>
</dbReference>
<dbReference type="PROSITE" id="PS50297">
    <property type="entry name" value="ANK_REP_REGION"/>
    <property type="match status" value="2"/>
</dbReference>
<dbReference type="PANTHER" id="PTHR43828:SF15">
    <property type="entry name" value="TRANSCRIPTION FACTOR MBP1"/>
    <property type="match status" value="1"/>
</dbReference>
<reference evidence="8" key="1">
    <citation type="journal article" date="2020" name="Stud. Mycol.">
        <title>101 Dothideomycetes genomes: a test case for predicting lifestyles and emergence of pathogens.</title>
        <authorList>
            <person name="Haridas S."/>
            <person name="Albert R."/>
            <person name="Binder M."/>
            <person name="Bloem J."/>
            <person name="Labutti K."/>
            <person name="Salamov A."/>
            <person name="Andreopoulos B."/>
            <person name="Baker S."/>
            <person name="Barry K."/>
            <person name="Bills G."/>
            <person name="Bluhm B."/>
            <person name="Cannon C."/>
            <person name="Castanera R."/>
            <person name="Culley D."/>
            <person name="Daum C."/>
            <person name="Ezra D."/>
            <person name="Gonzalez J."/>
            <person name="Henrissat B."/>
            <person name="Kuo A."/>
            <person name="Liang C."/>
            <person name="Lipzen A."/>
            <person name="Lutzoni F."/>
            <person name="Magnuson J."/>
            <person name="Mondo S."/>
            <person name="Nolan M."/>
            <person name="Ohm R."/>
            <person name="Pangilinan J."/>
            <person name="Park H.-J."/>
            <person name="Ramirez L."/>
            <person name="Alfaro M."/>
            <person name="Sun H."/>
            <person name="Tritt A."/>
            <person name="Yoshinaga Y."/>
            <person name="Zwiers L.-H."/>
            <person name="Turgeon B."/>
            <person name="Goodwin S."/>
            <person name="Spatafora J."/>
            <person name="Crous P."/>
            <person name="Grigoriev I."/>
        </authorList>
    </citation>
    <scope>NUCLEOTIDE SEQUENCE</scope>
    <source>
        <strain evidence="8">CBS 113979</strain>
    </source>
</reference>
<sequence length="699" mass="77624">MPPLNDGKIYSATYSNVPVYEYNVEGNHVMRRRADDWINATHILKVADFDKPARTRILEREVQKGVHEKVQGGYGKYQGTWVPLHDGRHLAERNGVLAKLQLIFDFVPGDRSPPPAPKHATAASSKPRAPRQSAATRKSQAQGIAASQQSEDRFEVASTQFEDETPDNATVVSESFVDEDSFPQQYPGAGGRKRKRGQESNGQDQQHQIWADSLLDYFMLLDSEDRFPVAPEPPPTVNLDRAIDDKGHTALHWAAAMGDVDVVKDLIGRGARQDSTSNNLETPLMRAGMFTNNYDKDTMSKIVRLLNSTVHKTDWFGSTVFHHIAATTSSKNKYLAARYYFDSIINTLAETWRPDEITRLLNSQDQNGDTAIHIAARNGARKCVRSLLGRNVAVDIANQDHETAEDLIRDLNARRRERGGMRHASSSPFAPDAHFRMANGGAPPLGHATAESLYANLSMGSMSHELKSTTANNLVKTLLPSLFSKITDIAQSYDSELELKLADAAEAERVVRRREIELETTRKQIRELGDIGLEEPDVLQDPNGVIEEVDPVDSAMDRELDGLVAETEGLLEWEQSGIIGSLVEREEALAKHAEKMDAQQNAQMNGLNGVHGVASPEEKKGLLVALYQAQQDRRVLVREIVKGLAQAGESERQADYRRLITGAMGVRDEDVEGLLPEILKELEEAKVMRGMEEGDEMVD</sequence>